<organism evidence="1 2">
    <name type="scientific">Azotobacter beijerinckii</name>
    <dbReference type="NCBI Taxonomy" id="170623"/>
    <lineage>
        <taxon>Bacteria</taxon>
        <taxon>Pseudomonadati</taxon>
        <taxon>Pseudomonadota</taxon>
        <taxon>Gammaproteobacteria</taxon>
        <taxon>Pseudomonadales</taxon>
        <taxon>Pseudomonadaceae</taxon>
        <taxon>Azotobacter</taxon>
    </lineage>
</organism>
<dbReference type="AlphaFoldDB" id="A0A1H6VPF5"/>
<dbReference type="Proteomes" id="UP000199250">
    <property type="component" value="Unassembled WGS sequence"/>
</dbReference>
<dbReference type="OrthoDB" id="6058761at2"/>
<dbReference type="Gene3D" id="3.10.420.10">
    <property type="entry name" value="SecB-like"/>
    <property type="match status" value="1"/>
</dbReference>
<evidence type="ECO:0000313" key="1">
    <source>
        <dbReference type="EMBL" id="SEJ06558.1"/>
    </source>
</evidence>
<dbReference type="InterPro" id="IPR035958">
    <property type="entry name" value="SecB-like_sf"/>
</dbReference>
<proteinExistence type="predicted"/>
<protein>
    <recommendedName>
        <fullName evidence="3">Preprotein translocase subunit SecB</fullName>
    </recommendedName>
</protein>
<sequence>MSSLLQQAIDNLNIRDVYLRDMHCECFDEFDPKYAENLDCLEVQTMHVVRRTEVVQLDSQESLLFRVFILFGTRWVAHQADAEEPAPQAMIEAEFVAEYAMSAELEQDCLNEFALRNASYHVWPYWRELLMSQCARMHLPRLVMPTMQVAQNGVKSQ</sequence>
<gene>
    <name evidence="1" type="ORF">SAMN04244572_02618</name>
</gene>
<dbReference type="SUPFAM" id="SSF54611">
    <property type="entry name" value="SecB-like"/>
    <property type="match status" value="1"/>
</dbReference>
<dbReference type="RefSeq" id="WP_090732294.1">
    <property type="nucleotide sequence ID" value="NZ_FNYQ01000044.1"/>
</dbReference>
<name>A0A1H6VPF5_9GAMM</name>
<dbReference type="EMBL" id="FNYQ01000044">
    <property type="protein sequence ID" value="SEJ06558.1"/>
    <property type="molecule type" value="Genomic_DNA"/>
</dbReference>
<evidence type="ECO:0000313" key="2">
    <source>
        <dbReference type="Proteomes" id="UP000199250"/>
    </source>
</evidence>
<accession>A0A1H6VPF5</accession>
<reference evidence="1 2" key="1">
    <citation type="submission" date="2016-10" db="EMBL/GenBank/DDBJ databases">
        <authorList>
            <person name="de Groot N.N."/>
        </authorList>
    </citation>
    <scope>NUCLEOTIDE SEQUENCE [LARGE SCALE GENOMIC DNA]</scope>
    <source>
        <strain evidence="1 2">DSM 373</strain>
    </source>
</reference>
<evidence type="ECO:0008006" key="3">
    <source>
        <dbReference type="Google" id="ProtNLM"/>
    </source>
</evidence>